<dbReference type="Proteomes" id="UP001460270">
    <property type="component" value="Unassembled WGS sequence"/>
</dbReference>
<reference evidence="3" key="1">
    <citation type="submission" date="2024-04" db="EMBL/GenBank/DDBJ databases">
        <title>Salinicola lusitanus LLJ914,a marine bacterium isolated from the Okinawa Trough.</title>
        <authorList>
            <person name="Li J."/>
        </authorList>
    </citation>
    <scope>NUCLEOTIDE SEQUENCE [LARGE SCALE GENOMIC DNA]</scope>
</reference>
<gene>
    <name evidence="2" type="ORF">WMY93_007375</name>
</gene>
<accession>A0AAW0PLP6</accession>
<dbReference type="Gene3D" id="3.30.420.10">
    <property type="entry name" value="Ribonuclease H-like superfamily/Ribonuclease H"/>
    <property type="match status" value="1"/>
</dbReference>
<dbReference type="InterPro" id="IPR012337">
    <property type="entry name" value="RNaseH-like_sf"/>
</dbReference>
<proteinExistence type="predicted"/>
<dbReference type="GO" id="GO:0003676">
    <property type="term" value="F:nucleic acid binding"/>
    <property type="evidence" value="ECO:0007669"/>
    <property type="project" value="InterPro"/>
</dbReference>
<protein>
    <recommendedName>
        <fullName evidence="1">Integrase core domain-containing protein</fullName>
    </recommendedName>
</protein>
<sequence>MASLAEDLIKFYFSLGLRHGEILTLLNTVDDVVMSMRTLRRLLKRMGLYRRKNQSDPLDVAAFLIDQLDGHKKMYGYKLHHLNCIQAGFVVTQNTVRHLLRFLDPDGVEQRRRNRLQRRRYINSGPNFLWHVDSYDKLKPYGICINGAIDGFSRAIIWLHAYSTNSDPSIIAGYFMEEVEKKRGTPARIRSDFGTENVKIAEMQKFLHWTTTGRDSNNCFIHGSSNHNQRIESWWAYLRTHHAQHWMNLFQELKDNDCFSGDFLDKQLILFSCLNLIENELQEVAHLWNMHSIRHSRNAVAPSGRPLLMYTVPNLFGGQNHLKAVSQEAVAACKDECLQRGPHPCDSTVFELCCIVMSDHFLTPSTTAEEAIQLYLFLRTYILKHI</sequence>
<dbReference type="Pfam" id="PF24764">
    <property type="entry name" value="rva_4"/>
    <property type="match status" value="1"/>
</dbReference>
<evidence type="ECO:0000313" key="3">
    <source>
        <dbReference type="Proteomes" id="UP001460270"/>
    </source>
</evidence>
<keyword evidence="3" id="KW-1185">Reference proteome</keyword>
<dbReference type="InterPro" id="IPR036397">
    <property type="entry name" value="RNaseH_sf"/>
</dbReference>
<dbReference type="InterPro" id="IPR058913">
    <property type="entry name" value="Integrase_dom_put"/>
</dbReference>
<dbReference type="PANTHER" id="PTHR46791:SF14">
    <property type="match status" value="1"/>
</dbReference>
<comment type="caution">
    <text evidence="2">The sequence shown here is derived from an EMBL/GenBank/DDBJ whole genome shotgun (WGS) entry which is preliminary data.</text>
</comment>
<dbReference type="AlphaFoldDB" id="A0AAW0PLP6"/>
<feature type="domain" description="Integrase core" evidence="1">
    <location>
        <begin position="124"/>
        <end position="299"/>
    </location>
</feature>
<evidence type="ECO:0000313" key="2">
    <source>
        <dbReference type="EMBL" id="KAK7925065.1"/>
    </source>
</evidence>
<name>A0AAW0PLP6_9GOBI</name>
<organism evidence="2 3">
    <name type="scientific">Mugilogobius chulae</name>
    <name type="common">yellowstripe goby</name>
    <dbReference type="NCBI Taxonomy" id="88201"/>
    <lineage>
        <taxon>Eukaryota</taxon>
        <taxon>Metazoa</taxon>
        <taxon>Chordata</taxon>
        <taxon>Craniata</taxon>
        <taxon>Vertebrata</taxon>
        <taxon>Euteleostomi</taxon>
        <taxon>Actinopterygii</taxon>
        <taxon>Neopterygii</taxon>
        <taxon>Teleostei</taxon>
        <taxon>Neoteleostei</taxon>
        <taxon>Acanthomorphata</taxon>
        <taxon>Gobiaria</taxon>
        <taxon>Gobiiformes</taxon>
        <taxon>Gobioidei</taxon>
        <taxon>Gobiidae</taxon>
        <taxon>Gobionellinae</taxon>
        <taxon>Mugilogobius</taxon>
    </lineage>
</organism>
<dbReference type="SUPFAM" id="SSF53098">
    <property type="entry name" value="Ribonuclease H-like"/>
    <property type="match status" value="1"/>
</dbReference>
<evidence type="ECO:0000259" key="1">
    <source>
        <dbReference type="Pfam" id="PF24764"/>
    </source>
</evidence>
<dbReference type="EMBL" id="JBBPFD010000005">
    <property type="protein sequence ID" value="KAK7925065.1"/>
    <property type="molecule type" value="Genomic_DNA"/>
</dbReference>
<dbReference type="PANTHER" id="PTHR46791">
    <property type="entry name" value="EXPRESSED PROTEIN"/>
    <property type="match status" value="1"/>
</dbReference>